<dbReference type="CDD" id="cd06225">
    <property type="entry name" value="HAMP"/>
    <property type="match status" value="1"/>
</dbReference>
<dbReference type="STRING" id="487316.BEN76_00210"/>
<dbReference type="CDD" id="cd00082">
    <property type="entry name" value="HisKA"/>
    <property type="match status" value="1"/>
</dbReference>
<dbReference type="Pfam" id="PF00512">
    <property type="entry name" value="HisKA"/>
    <property type="match status" value="1"/>
</dbReference>
<keyword evidence="7 14" id="KW-0812">Transmembrane</keyword>
<keyword evidence="4 14" id="KW-0997">Cell inner membrane</keyword>
<dbReference type="PROSITE" id="PS50885">
    <property type="entry name" value="HAMP"/>
    <property type="match status" value="1"/>
</dbReference>
<feature type="transmembrane region" description="Helical" evidence="14">
    <location>
        <begin position="12"/>
        <end position="33"/>
    </location>
</feature>
<evidence type="ECO:0000256" key="12">
    <source>
        <dbReference type="ARBA" id="ARBA00023012"/>
    </source>
</evidence>
<dbReference type="InterPro" id="IPR003594">
    <property type="entry name" value="HATPase_dom"/>
</dbReference>
<dbReference type="RefSeq" id="WP_076031916.1">
    <property type="nucleotide sequence ID" value="NZ_CP016896.1"/>
</dbReference>
<evidence type="ECO:0000256" key="8">
    <source>
        <dbReference type="ARBA" id="ARBA00022741"/>
    </source>
</evidence>
<dbReference type="KEGG" id="asol:BEN76_00210"/>
<evidence type="ECO:0000256" key="14">
    <source>
        <dbReference type="RuleBase" id="RU364088"/>
    </source>
</evidence>
<dbReference type="PANTHER" id="PTHR45436">
    <property type="entry name" value="SENSOR HISTIDINE KINASE YKOH"/>
    <property type="match status" value="1"/>
</dbReference>
<dbReference type="GO" id="GO:0005886">
    <property type="term" value="C:plasma membrane"/>
    <property type="evidence" value="ECO:0007669"/>
    <property type="project" value="UniProtKB-SubCell"/>
</dbReference>
<dbReference type="NCBIfam" id="TIGR01386">
    <property type="entry name" value="cztS_silS_copS"/>
    <property type="match status" value="1"/>
</dbReference>
<evidence type="ECO:0000256" key="4">
    <source>
        <dbReference type="ARBA" id="ARBA00022519"/>
    </source>
</evidence>
<dbReference type="Pfam" id="PF02518">
    <property type="entry name" value="HATPase_c"/>
    <property type="match status" value="1"/>
</dbReference>
<evidence type="ECO:0000259" key="16">
    <source>
        <dbReference type="PROSITE" id="PS50885"/>
    </source>
</evidence>
<keyword evidence="6 14" id="KW-0808">Transferase</keyword>
<keyword evidence="11 14" id="KW-1133">Transmembrane helix</keyword>
<evidence type="ECO:0000256" key="6">
    <source>
        <dbReference type="ARBA" id="ARBA00022679"/>
    </source>
</evidence>
<protein>
    <recommendedName>
        <fullName evidence="14">Sensor protein</fullName>
        <ecNumber evidence="14">2.7.13.3</ecNumber>
    </recommendedName>
</protein>
<name>A0A1P8EE95_9GAMM</name>
<evidence type="ECO:0000256" key="13">
    <source>
        <dbReference type="ARBA" id="ARBA00023136"/>
    </source>
</evidence>
<gene>
    <name evidence="17" type="ORF">BEN76_00210</name>
</gene>
<dbReference type="EC" id="2.7.13.3" evidence="14"/>
<keyword evidence="3 14" id="KW-1003">Cell membrane</keyword>
<feature type="transmembrane region" description="Helical" evidence="14">
    <location>
        <begin position="162"/>
        <end position="182"/>
    </location>
</feature>
<dbReference type="InterPro" id="IPR003661">
    <property type="entry name" value="HisK_dim/P_dom"/>
</dbReference>
<proteinExistence type="predicted"/>
<dbReference type="SMART" id="SM00387">
    <property type="entry name" value="HATPase_c"/>
    <property type="match status" value="1"/>
</dbReference>
<dbReference type="GO" id="GO:0005524">
    <property type="term" value="F:ATP binding"/>
    <property type="evidence" value="ECO:0007669"/>
    <property type="project" value="UniProtKB-KW"/>
</dbReference>
<evidence type="ECO:0000256" key="3">
    <source>
        <dbReference type="ARBA" id="ARBA00022475"/>
    </source>
</evidence>
<dbReference type="SUPFAM" id="SSF47384">
    <property type="entry name" value="Homodimeric domain of signal transducing histidine kinase"/>
    <property type="match status" value="1"/>
</dbReference>
<evidence type="ECO:0000256" key="1">
    <source>
        <dbReference type="ARBA" id="ARBA00000085"/>
    </source>
</evidence>
<dbReference type="Gene3D" id="3.30.565.10">
    <property type="entry name" value="Histidine kinase-like ATPase, C-terminal domain"/>
    <property type="match status" value="1"/>
</dbReference>
<dbReference type="InterPro" id="IPR003660">
    <property type="entry name" value="HAMP_dom"/>
</dbReference>
<feature type="domain" description="HAMP" evidence="16">
    <location>
        <begin position="179"/>
        <end position="232"/>
    </location>
</feature>
<evidence type="ECO:0000313" key="18">
    <source>
        <dbReference type="Proteomes" id="UP000185674"/>
    </source>
</evidence>
<comment type="catalytic activity">
    <reaction evidence="1 14">
        <text>ATP + protein L-histidine = ADP + protein N-phospho-L-histidine.</text>
        <dbReference type="EC" id="2.7.13.3"/>
    </reaction>
</comment>
<evidence type="ECO:0000256" key="5">
    <source>
        <dbReference type="ARBA" id="ARBA00022553"/>
    </source>
</evidence>
<sequence>MNVRSLEFRLTLLVTMACALILCLVGVLTYLGIDRILVREQDQALASRIERLEVLIQDSDNVQQIVAKPKIYQNMLGNQDNLFILIQGQQKLIDINPLNIPIPKLQASQQIAFLNVHQTGNATRLAWKNFSLNGISYQLIAGKQWSERLGILYSFRDDLIKYLLLGVAMVSFLCWLLCRFGLRGLRELTEQTRQIDIQSLQHRIQVAHQSSEVQLLTDAINHMLQRIEAGYQQLNRFSENIAHEFRTPLNNLVGQTEILLSESRTSHDYEDLLVSHLEEYARLKRMIDSMLFLARAHQQQIQLHTELLNVQDALEDLLSFYDLMASEKHIEISAQLEASSVVADHQLFQRAVSNLIENAILHGVEHGQIEVKVQQHVLDTRTYVEIAVLTQGVQIEAQHLPHVFERFYQCESSRHQQGRSGGLGLSIVASIMQLHNGRASVHQSENGVCFTLDFPVN</sequence>
<evidence type="ECO:0000259" key="15">
    <source>
        <dbReference type="PROSITE" id="PS50109"/>
    </source>
</evidence>
<keyword evidence="9 14" id="KW-0418">Kinase</keyword>
<dbReference type="InterPro" id="IPR050428">
    <property type="entry name" value="TCS_sensor_his_kinase"/>
</dbReference>
<dbReference type="PANTHER" id="PTHR45436:SF3">
    <property type="entry name" value="SENSOR HISTIDINE KINASE HPRS"/>
    <property type="match status" value="1"/>
</dbReference>
<dbReference type="SMART" id="SM00388">
    <property type="entry name" value="HisKA"/>
    <property type="match status" value="1"/>
</dbReference>
<dbReference type="GO" id="GO:0000155">
    <property type="term" value="F:phosphorelay sensor kinase activity"/>
    <property type="evidence" value="ECO:0007669"/>
    <property type="project" value="InterPro"/>
</dbReference>
<keyword evidence="13 14" id="KW-0472">Membrane</keyword>
<dbReference type="CDD" id="cd00075">
    <property type="entry name" value="HATPase"/>
    <property type="match status" value="1"/>
</dbReference>
<dbReference type="Gene3D" id="6.10.340.10">
    <property type="match status" value="1"/>
</dbReference>
<dbReference type="PRINTS" id="PR00344">
    <property type="entry name" value="BCTRLSENSOR"/>
</dbReference>
<keyword evidence="8 14" id="KW-0547">Nucleotide-binding</keyword>
<dbReference type="SMART" id="SM00304">
    <property type="entry name" value="HAMP"/>
    <property type="match status" value="1"/>
</dbReference>
<dbReference type="AlphaFoldDB" id="A0A1P8EE95"/>
<dbReference type="InterPro" id="IPR004358">
    <property type="entry name" value="Sig_transdc_His_kin-like_C"/>
</dbReference>
<dbReference type="eggNOG" id="COG0642">
    <property type="taxonomic scope" value="Bacteria"/>
</dbReference>
<dbReference type="PROSITE" id="PS50109">
    <property type="entry name" value="HIS_KIN"/>
    <property type="match status" value="1"/>
</dbReference>
<evidence type="ECO:0000256" key="11">
    <source>
        <dbReference type="ARBA" id="ARBA00022989"/>
    </source>
</evidence>
<keyword evidence="12 14" id="KW-0902">Two-component regulatory system</keyword>
<accession>A0A1P8EE95</accession>
<dbReference type="InterPro" id="IPR005467">
    <property type="entry name" value="His_kinase_dom"/>
</dbReference>
<feature type="domain" description="Histidine kinase" evidence="15">
    <location>
        <begin position="240"/>
        <end position="457"/>
    </location>
</feature>
<dbReference type="EMBL" id="CP016896">
    <property type="protein sequence ID" value="APV34531.1"/>
    <property type="molecule type" value="Genomic_DNA"/>
</dbReference>
<reference evidence="17 18" key="1">
    <citation type="submission" date="2016-08" db="EMBL/GenBank/DDBJ databases">
        <title>Complete genome sequence of Acinetobacter baylyi strain GFJ2.</title>
        <authorList>
            <person name="Tabata M."/>
            <person name="Kuboki S."/>
            <person name="Gibu N."/>
            <person name="Kinouchi Y."/>
            <person name="Vangnai A."/>
            <person name="Kasai D."/>
            <person name="Fukuda M."/>
        </authorList>
    </citation>
    <scope>NUCLEOTIDE SEQUENCE [LARGE SCALE GENOMIC DNA]</scope>
    <source>
        <strain evidence="17 18">GFJ2</strain>
    </source>
</reference>
<dbReference type="SUPFAM" id="SSF55874">
    <property type="entry name" value="ATPase domain of HSP90 chaperone/DNA topoisomerase II/histidine kinase"/>
    <property type="match status" value="1"/>
</dbReference>
<dbReference type="Pfam" id="PF00672">
    <property type="entry name" value="HAMP"/>
    <property type="match status" value="1"/>
</dbReference>
<organism evidence="17 18">
    <name type="scientific">Acinetobacter soli</name>
    <dbReference type="NCBI Taxonomy" id="487316"/>
    <lineage>
        <taxon>Bacteria</taxon>
        <taxon>Pseudomonadati</taxon>
        <taxon>Pseudomonadota</taxon>
        <taxon>Gammaproteobacteria</taxon>
        <taxon>Moraxellales</taxon>
        <taxon>Moraxellaceae</taxon>
        <taxon>Acinetobacter</taxon>
    </lineage>
</organism>
<keyword evidence="10 14" id="KW-0067">ATP-binding</keyword>
<evidence type="ECO:0000256" key="9">
    <source>
        <dbReference type="ARBA" id="ARBA00022777"/>
    </source>
</evidence>
<dbReference type="Proteomes" id="UP000185674">
    <property type="component" value="Chromosome"/>
</dbReference>
<keyword evidence="5" id="KW-0597">Phosphoprotein</keyword>
<evidence type="ECO:0000256" key="10">
    <source>
        <dbReference type="ARBA" id="ARBA00022840"/>
    </source>
</evidence>
<dbReference type="InterPro" id="IPR036890">
    <property type="entry name" value="HATPase_C_sf"/>
</dbReference>
<evidence type="ECO:0000256" key="7">
    <source>
        <dbReference type="ARBA" id="ARBA00022692"/>
    </source>
</evidence>
<dbReference type="InterPro" id="IPR006290">
    <property type="entry name" value="CztS_silS_copS"/>
</dbReference>
<evidence type="ECO:0000256" key="2">
    <source>
        <dbReference type="ARBA" id="ARBA00004533"/>
    </source>
</evidence>
<comment type="subcellular location">
    <subcellularLocation>
        <location evidence="2 14">Cell inner membrane</location>
    </subcellularLocation>
</comment>
<dbReference type="Gene3D" id="1.10.287.130">
    <property type="match status" value="1"/>
</dbReference>
<dbReference type="InterPro" id="IPR036097">
    <property type="entry name" value="HisK_dim/P_sf"/>
</dbReference>
<comment type="function">
    <text evidence="14">Member of a two-component regulatory system.</text>
</comment>
<evidence type="ECO:0000313" key="17">
    <source>
        <dbReference type="EMBL" id="APV34531.1"/>
    </source>
</evidence>